<dbReference type="InterPro" id="IPR011008">
    <property type="entry name" value="Dimeric_a/b-barrel"/>
</dbReference>
<name>E8NDA4_MICTS</name>
<dbReference type="Gene3D" id="3.30.70.100">
    <property type="match status" value="1"/>
</dbReference>
<dbReference type="eggNOG" id="COG3254">
    <property type="taxonomic scope" value="Bacteria"/>
</dbReference>
<sequence length="166" mass="17568">MPARVCFELRVRPELIDEYVARHTPVRADMLAEIAAAGRRNYSLFLGEGGRLIGYYETDDDAAAQAYLAASPIAAAWEAEMAPYFLGLEGRPDQAATPLTEVFHLADQLAGVAGAAHDGTAHDGTTRPGTTRPGTTRTVTAHTNAALTDDARPETTASAPTESTPS</sequence>
<organism evidence="2 3">
    <name type="scientific">Microbacterium testaceum (strain StLB037)</name>
    <dbReference type="NCBI Taxonomy" id="979556"/>
    <lineage>
        <taxon>Bacteria</taxon>
        <taxon>Bacillati</taxon>
        <taxon>Actinomycetota</taxon>
        <taxon>Actinomycetes</taxon>
        <taxon>Micrococcales</taxon>
        <taxon>Microbacteriaceae</taxon>
        <taxon>Microbacterium</taxon>
    </lineage>
</organism>
<dbReference type="InterPro" id="IPR008000">
    <property type="entry name" value="Rham/fucose_mutarotase"/>
</dbReference>
<dbReference type="KEGG" id="mts:MTES_1998"/>
<dbReference type="GO" id="GO:0019301">
    <property type="term" value="P:rhamnose catabolic process"/>
    <property type="evidence" value="ECO:0007669"/>
    <property type="project" value="TreeGrafter"/>
</dbReference>
<protein>
    <submittedName>
        <fullName evidence="2">Uncharacterized conserved protein</fullName>
    </submittedName>
</protein>
<reference key="2">
    <citation type="submission" date="2011-02" db="EMBL/GenBank/DDBJ databases">
        <title>Genome sequence of Microbacterium testaceum StLB037.</title>
        <authorList>
            <person name="Morohoshi T."/>
            <person name="Wang W.Z."/>
            <person name="Someya N."/>
            <person name="Ikeda T."/>
        </authorList>
    </citation>
    <scope>NUCLEOTIDE SEQUENCE</scope>
    <source>
        <strain>StLB037</strain>
    </source>
</reference>
<proteinExistence type="predicted"/>
<reference evidence="2 3" key="1">
    <citation type="journal article" date="2011" name="J. Bacteriol.">
        <title>Genome sequence of Microbacterium testaceum StLB037, an N-acylhomoserine lactone-degrading bacterium isolated from potato leaves.</title>
        <authorList>
            <person name="Morohoshi T."/>
            <person name="Wang W.-Z."/>
            <person name="Someya N."/>
            <person name="Ikeda T."/>
        </authorList>
    </citation>
    <scope>NUCLEOTIDE SEQUENCE [LARGE SCALE GENOMIC DNA]</scope>
    <source>
        <strain evidence="2 3">StLB037</strain>
    </source>
</reference>
<dbReference type="GO" id="GO:0016857">
    <property type="term" value="F:racemase and epimerase activity, acting on carbohydrates and derivatives"/>
    <property type="evidence" value="ECO:0007669"/>
    <property type="project" value="InterPro"/>
</dbReference>
<feature type="region of interest" description="Disordered" evidence="1">
    <location>
        <begin position="116"/>
        <end position="166"/>
    </location>
</feature>
<dbReference type="PANTHER" id="PTHR34389">
    <property type="entry name" value="L-RHAMNOSE MUTAROTASE"/>
    <property type="match status" value="1"/>
</dbReference>
<evidence type="ECO:0000313" key="2">
    <source>
        <dbReference type="EMBL" id="BAJ74962.1"/>
    </source>
</evidence>
<dbReference type="SUPFAM" id="SSF54909">
    <property type="entry name" value="Dimeric alpha+beta barrel"/>
    <property type="match status" value="1"/>
</dbReference>
<feature type="compositionally biased region" description="Low complexity" evidence="1">
    <location>
        <begin position="126"/>
        <end position="138"/>
    </location>
</feature>
<dbReference type="PANTHER" id="PTHR34389:SF2">
    <property type="entry name" value="L-RHAMNOSE MUTAROTASE"/>
    <property type="match status" value="1"/>
</dbReference>
<dbReference type="STRING" id="979556.MTES_1998"/>
<dbReference type="HOGENOM" id="CLU_100689_3_0_11"/>
<evidence type="ECO:0000313" key="3">
    <source>
        <dbReference type="Proteomes" id="UP000008975"/>
    </source>
</evidence>
<dbReference type="OrthoDB" id="9799608at2"/>
<dbReference type="AlphaFoldDB" id="E8NDA4"/>
<accession>E8NDA4</accession>
<dbReference type="Pfam" id="PF05336">
    <property type="entry name" value="rhaM"/>
    <property type="match status" value="1"/>
</dbReference>
<gene>
    <name evidence="2" type="ordered locus">MTES_1998</name>
</gene>
<feature type="compositionally biased region" description="Low complexity" evidence="1">
    <location>
        <begin position="154"/>
        <end position="166"/>
    </location>
</feature>
<dbReference type="RefSeq" id="WP_013585087.1">
    <property type="nucleotide sequence ID" value="NC_015125.1"/>
</dbReference>
<dbReference type="Proteomes" id="UP000008975">
    <property type="component" value="Chromosome"/>
</dbReference>
<evidence type="ECO:0000256" key="1">
    <source>
        <dbReference type="SAM" id="MobiDB-lite"/>
    </source>
</evidence>
<dbReference type="EMBL" id="AP012052">
    <property type="protein sequence ID" value="BAJ74962.1"/>
    <property type="molecule type" value="Genomic_DNA"/>
</dbReference>